<gene>
    <name evidence="5" type="ORF">N7E60_17210</name>
</gene>
<reference evidence="5" key="1">
    <citation type="submission" date="2022-09" db="EMBL/GenBank/DDBJ databases">
        <authorList>
            <person name="Li Z.-J."/>
        </authorList>
    </citation>
    <scope>NUCLEOTIDE SEQUENCE</scope>
    <source>
        <strain evidence="5">TGB10</strain>
        <plasmid evidence="5">unnamed</plasmid>
    </source>
</reference>
<dbReference type="GO" id="GO:0016301">
    <property type="term" value="F:kinase activity"/>
    <property type="evidence" value="ECO:0007669"/>
    <property type="project" value="UniProtKB-KW"/>
</dbReference>
<dbReference type="InterPro" id="IPR000387">
    <property type="entry name" value="Tyr_Pase_dom"/>
</dbReference>
<evidence type="ECO:0000313" key="5">
    <source>
        <dbReference type="EMBL" id="WBA16467.1"/>
    </source>
</evidence>
<dbReference type="Pfam" id="PF00782">
    <property type="entry name" value="DSPc"/>
    <property type="match status" value="1"/>
</dbReference>
<keyword evidence="1" id="KW-1133">Transmembrane helix</keyword>
<dbReference type="NCBIfam" id="NF009025">
    <property type="entry name" value="PRK12361.1"/>
    <property type="match status" value="1"/>
</dbReference>
<dbReference type="Gene3D" id="2.60.200.40">
    <property type="match status" value="1"/>
</dbReference>
<dbReference type="PROSITE" id="PS50054">
    <property type="entry name" value="TYR_PHOSPHATASE_DUAL"/>
    <property type="match status" value="1"/>
</dbReference>
<feature type="transmembrane region" description="Helical" evidence="1">
    <location>
        <begin position="29"/>
        <end position="45"/>
    </location>
</feature>
<dbReference type="PROSITE" id="PS50146">
    <property type="entry name" value="DAGK"/>
    <property type="match status" value="1"/>
</dbReference>
<dbReference type="Gene3D" id="3.90.190.10">
    <property type="entry name" value="Protein tyrosine phosphatase superfamily"/>
    <property type="match status" value="1"/>
</dbReference>
<evidence type="ECO:0000313" key="6">
    <source>
        <dbReference type="Proteomes" id="UP001164676"/>
    </source>
</evidence>
<dbReference type="InterPro" id="IPR017438">
    <property type="entry name" value="ATP-NAD_kinase_N"/>
</dbReference>
<dbReference type="InterPro" id="IPR004363">
    <property type="entry name" value="Methylgl_synth"/>
</dbReference>
<dbReference type="InterPro" id="IPR000340">
    <property type="entry name" value="Dual-sp_phosphatase_cat-dom"/>
</dbReference>
<feature type="transmembrane region" description="Helical" evidence="1">
    <location>
        <begin position="7"/>
        <end position="23"/>
    </location>
</feature>
<dbReference type="PANTHER" id="PTHR30492:SF0">
    <property type="entry name" value="METHYLGLYOXAL SYNTHASE"/>
    <property type="match status" value="1"/>
</dbReference>
<dbReference type="SMART" id="SM00195">
    <property type="entry name" value="DSPc"/>
    <property type="match status" value="1"/>
</dbReference>
<keyword evidence="1" id="KW-0812">Transmembrane</keyword>
<keyword evidence="5" id="KW-0614">Plasmid</keyword>
<keyword evidence="6" id="KW-1185">Reference proteome</keyword>
<proteinExistence type="predicted"/>
<dbReference type="EMBL" id="CP114585">
    <property type="protein sequence ID" value="WBA16467.1"/>
    <property type="molecule type" value="Genomic_DNA"/>
</dbReference>
<dbReference type="Pfam" id="PF00781">
    <property type="entry name" value="DAGK_cat"/>
    <property type="match status" value="1"/>
</dbReference>
<sequence>MIVGPLYALIGAALILVTVWTPWLALDVLLLWSGIAFIAVSFAYWRNQPRLFRKRYTGQLPTLIHGLFAPFFVCTHLYNRWARHRDTEPAIQKIASGLYVGARLTRHDLNYIQTQGIGGILDVTAEFESLNSFSATREISYLSVPVLDHAYPSRSQLMRALQWIHQQRMRGETVVVHCALGRGRSVMVAAAYLWALEPDKNLNSVLNSIRSIRPKAQLNRRQFRALSRFQQDGALRLDRPIAWIIANPAAGGGKWQKHKQYIQDYLGEDYRVVVHHTRHNRRTYQLACRAVAHHADVVIAAGGDGTVNAVARALVNTDTPLGVLPLGTANALCHALWGIKSKFLSIDAACEVILDGIPNRIDTARCNGRVALLVVGVGFEQQMIRYAAREQKNQSGQWAYLQGLLGAANQNAKMTLSIRIDKQPSQTIETTSMVIANAAPMTTLLAQGRGQPNHADGKLDVTWLTPSATKTGAVLSLAELALTSLLDTPVGRFTHHQQATHVAVRFPHTTDYVIDGEIYRDRKLDIRIQPRSLSILSPAVEDEETE</sequence>
<dbReference type="PANTHER" id="PTHR30492">
    <property type="entry name" value="METHYLGLYOXAL SYNTHASE"/>
    <property type="match status" value="1"/>
</dbReference>
<dbReference type="Gene3D" id="3.40.50.10330">
    <property type="entry name" value="Probable inorganic polyphosphate/atp-NAD kinase, domain 1"/>
    <property type="match status" value="1"/>
</dbReference>
<dbReference type="InterPro" id="IPR016064">
    <property type="entry name" value="NAD/diacylglycerol_kinase_sf"/>
</dbReference>
<feature type="domain" description="DAGKc" evidence="4">
    <location>
        <begin position="237"/>
        <end position="370"/>
    </location>
</feature>
<evidence type="ECO:0000259" key="2">
    <source>
        <dbReference type="PROSITE" id="PS50054"/>
    </source>
</evidence>
<dbReference type="SUPFAM" id="SSF111331">
    <property type="entry name" value="NAD kinase/diacylglycerol kinase-like"/>
    <property type="match status" value="1"/>
</dbReference>
<organism evidence="5 6">
    <name type="scientific">Salinivibrio proteolyticus</name>
    <dbReference type="NCBI Taxonomy" id="334715"/>
    <lineage>
        <taxon>Bacteria</taxon>
        <taxon>Pseudomonadati</taxon>
        <taxon>Pseudomonadota</taxon>
        <taxon>Gammaproteobacteria</taxon>
        <taxon>Vibrionales</taxon>
        <taxon>Vibrionaceae</taxon>
        <taxon>Salinivibrio</taxon>
    </lineage>
</organism>
<dbReference type="SMART" id="SM00046">
    <property type="entry name" value="DAGKc"/>
    <property type="match status" value="1"/>
</dbReference>
<feature type="transmembrane region" description="Helical" evidence="1">
    <location>
        <begin position="57"/>
        <end position="78"/>
    </location>
</feature>
<dbReference type="RefSeq" id="WP_269598789.1">
    <property type="nucleotide sequence ID" value="NZ_CP114585.1"/>
</dbReference>
<name>A0ABY7LIL2_9GAMM</name>
<dbReference type="InterPro" id="IPR029021">
    <property type="entry name" value="Prot-tyrosine_phosphatase-like"/>
</dbReference>
<dbReference type="InterPro" id="IPR020422">
    <property type="entry name" value="TYR_PHOSPHATASE_DUAL_dom"/>
</dbReference>
<evidence type="ECO:0000256" key="1">
    <source>
        <dbReference type="SAM" id="Phobius"/>
    </source>
</evidence>
<feature type="domain" description="Tyrosine specific protein phosphatases" evidence="3">
    <location>
        <begin position="155"/>
        <end position="224"/>
    </location>
</feature>
<feature type="domain" description="Tyrosine-protein phosphatase" evidence="2">
    <location>
        <begin position="88"/>
        <end position="235"/>
    </location>
</feature>
<geneLocation type="plasmid" evidence="5 6">
    <name>unnamed</name>
</geneLocation>
<keyword evidence="1" id="KW-0472">Membrane</keyword>
<keyword evidence="5" id="KW-0808">Transferase</keyword>
<dbReference type="InterPro" id="IPR001206">
    <property type="entry name" value="Diacylglycerol_kinase_cat_dom"/>
</dbReference>
<accession>A0ABY7LIL2</accession>
<dbReference type="PROSITE" id="PS50056">
    <property type="entry name" value="TYR_PHOSPHATASE_2"/>
    <property type="match status" value="1"/>
</dbReference>
<dbReference type="Proteomes" id="UP001164676">
    <property type="component" value="Plasmid unnamed"/>
</dbReference>
<keyword evidence="5" id="KW-0418">Kinase</keyword>
<evidence type="ECO:0000259" key="4">
    <source>
        <dbReference type="PROSITE" id="PS50146"/>
    </source>
</evidence>
<dbReference type="SUPFAM" id="SSF52799">
    <property type="entry name" value="(Phosphotyrosine protein) phosphatases II"/>
    <property type="match status" value="1"/>
</dbReference>
<protein>
    <submittedName>
        <fullName evidence="5">Diacylglycerol kinase family protein</fullName>
    </submittedName>
</protein>
<evidence type="ECO:0000259" key="3">
    <source>
        <dbReference type="PROSITE" id="PS50056"/>
    </source>
</evidence>